<keyword evidence="8 14" id="KW-0256">Endoplasmic reticulum</keyword>
<dbReference type="PROSITE" id="PS50919">
    <property type="entry name" value="MIR"/>
    <property type="match status" value="3"/>
</dbReference>
<feature type="transmembrane region" description="Helical" evidence="14">
    <location>
        <begin position="645"/>
        <end position="661"/>
    </location>
</feature>
<keyword evidence="6 14" id="KW-0812">Transmembrane</keyword>
<keyword evidence="18" id="KW-1185">Reference proteome</keyword>
<comment type="subcellular location">
    <subcellularLocation>
        <location evidence="1 14">Endoplasmic reticulum membrane</location>
        <topology evidence="1 14">Multi-pass membrane protein</topology>
    </subcellularLocation>
</comment>
<dbReference type="RefSeq" id="XP_066073896.1">
    <property type="nucleotide sequence ID" value="XM_066217799.1"/>
</dbReference>
<name>A0AAX4JRN6_9TREE</name>
<dbReference type="CDD" id="cd23285">
    <property type="entry name" value="beta-trefoil_MIR_PMT4-like"/>
    <property type="match status" value="1"/>
</dbReference>
<dbReference type="InterPro" id="IPR027005">
    <property type="entry name" value="PMT-like"/>
</dbReference>
<dbReference type="PANTHER" id="PTHR10050:SF51">
    <property type="entry name" value="PROTEIN O-MANNOSYL-TRANSFERASE 1"/>
    <property type="match status" value="1"/>
</dbReference>
<feature type="transmembrane region" description="Helical" evidence="14">
    <location>
        <begin position="167"/>
        <end position="184"/>
    </location>
</feature>
<gene>
    <name evidence="17" type="ORF">L201_002019</name>
</gene>
<evidence type="ECO:0000259" key="16">
    <source>
        <dbReference type="PROSITE" id="PS50919"/>
    </source>
</evidence>
<feature type="transmembrane region" description="Helical" evidence="14">
    <location>
        <begin position="717"/>
        <end position="736"/>
    </location>
</feature>
<dbReference type="Pfam" id="PF16192">
    <property type="entry name" value="PMT_4TMC"/>
    <property type="match status" value="1"/>
</dbReference>
<dbReference type="GeneID" id="91092691"/>
<feature type="transmembrane region" description="Helical" evidence="14">
    <location>
        <begin position="279"/>
        <end position="300"/>
    </location>
</feature>
<comment type="catalytic activity">
    <reaction evidence="12 14">
        <text>a di-trans,poly-cis-dolichyl beta-D-mannosyl phosphate + L-threonyl-[protein] = 3-O-(alpha-D-mannosyl)-L-threonyl-[protein] + a di-trans,poly-cis-dolichyl phosphate + H(+)</text>
        <dbReference type="Rhea" id="RHEA:53396"/>
        <dbReference type="Rhea" id="RHEA-COMP:11060"/>
        <dbReference type="Rhea" id="RHEA-COMP:13547"/>
        <dbReference type="Rhea" id="RHEA-COMP:19498"/>
        <dbReference type="Rhea" id="RHEA-COMP:19501"/>
        <dbReference type="ChEBI" id="CHEBI:15378"/>
        <dbReference type="ChEBI" id="CHEBI:30013"/>
        <dbReference type="ChEBI" id="CHEBI:57683"/>
        <dbReference type="ChEBI" id="CHEBI:58211"/>
        <dbReference type="ChEBI" id="CHEBI:137323"/>
        <dbReference type="EC" id="2.4.1.109"/>
    </reaction>
</comment>
<reference evidence="17 18" key="1">
    <citation type="submission" date="2024-01" db="EMBL/GenBank/DDBJ databases">
        <title>Comparative genomics of Cryptococcus and Kwoniella reveals pathogenesis evolution and contrasting modes of karyotype evolution via chromosome fusion or intercentromeric recombination.</title>
        <authorList>
            <person name="Coelho M.A."/>
            <person name="David-Palma M."/>
            <person name="Shea T."/>
            <person name="Bowers K."/>
            <person name="McGinley-Smith S."/>
            <person name="Mohammad A.W."/>
            <person name="Gnirke A."/>
            <person name="Yurkov A.M."/>
            <person name="Nowrousian M."/>
            <person name="Sun S."/>
            <person name="Cuomo C.A."/>
            <person name="Heitman J."/>
        </authorList>
    </citation>
    <scope>NUCLEOTIDE SEQUENCE [LARGE SCALE GENOMIC DNA]</scope>
    <source>
        <strain evidence="17 18">CBS 6074</strain>
    </source>
</reference>
<dbReference type="Proteomes" id="UP001355207">
    <property type="component" value="Chromosome 2"/>
</dbReference>
<feature type="transmembrane region" description="Helical" evidence="14">
    <location>
        <begin position="141"/>
        <end position="161"/>
    </location>
</feature>
<proteinExistence type="inferred from homology"/>
<dbReference type="FunFam" id="2.80.10.50:FF:000044">
    <property type="entry name" value="Dolichyl-phosphate-mannose-protein mannosyltransferase 4"/>
    <property type="match status" value="1"/>
</dbReference>
<keyword evidence="5 14" id="KW-0808">Transferase</keyword>
<dbReference type="Pfam" id="PF02815">
    <property type="entry name" value="MIR"/>
    <property type="match status" value="1"/>
</dbReference>
<feature type="transmembrane region" description="Helical" evidence="14">
    <location>
        <begin position="191"/>
        <end position="212"/>
    </location>
</feature>
<feature type="domain" description="MIR" evidence="16">
    <location>
        <begin position="332"/>
        <end position="392"/>
    </location>
</feature>
<dbReference type="InterPro" id="IPR036300">
    <property type="entry name" value="MIR_dom_sf"/>
</dbReference>
<dbReference type="GO" id="GO:0005789">
    <property type="term" value="C:endoplasmic reticulum membrane"/>
    <property type="evidence" value="ECO:0007669"/>
    <property type="project" value="UniProtKB-SubCell"/>
</dbReference>
<evidence type="ECO:0000256" key="14">
    <source>
        <dbReference type="RuleBase" id="RU367007"/>
    </source>
</evidence>
<dbReference type="InterPro" id="IPR016093">
    <property type="entry name" value="MIR_motif"/>
</dbReference>
<evidence type="ECO:0000256" key="7">
    <source>
        <dbReference type="ARBA" id="ARBA00022737"/>
    </source>
</evidence>
<feature type="transmembrane region" description="Helical" evidence="14">
    <location>
        <begin position="673"/>
        <end position="697"/>
    </location>
</feature>
<feature type="region of interest" description="Disordered" evidence="15">
    <location>
        <begin position="1"/>
        <end position="44"/>
    </location>
</feature>
<keyword evidence="11" id="KW-0325">Glycoprotein</keyword>
<evidence type="ECO:0000256" key="11">
    <source>
        <dbReference type="ARBA" id="ARBA00023180"/>
    </source>
</evidence>
<comment type="similarity">
    <text evidence="3 14">Belongs to the glycosyltransferase 39 family.</text>
</comment>
<feature type="domain" description="MIR" evidence="16">
    <location>
        <begin position="463"/>
        <end position="519"/>
    </location>
</feature>
<evidence type="ECO:0000313" key="17">
    <source>
        <dbReference type="EMBL" id="WWC87133.1"/>
    </source>
</evidence>
<evidence type="ECO:0000256" key="12">
    <source>
        <dbReference type="ARBA" id="ARBA00045085"/>
    </source>
</evidence>
<feature type="transmembrane region" description="Helical" evidence="14">
    <location>
        <begin position="52"/>
        <end position="71"/>
    </location>
</feature>
<protein>
    <recommendedName>
        <fullName evidence="14">Dolichyl-phosphate-mannose--protein mannosyltransferase</fullName>
        <ecNumber evidence="14">2.4.1.109</ecNumber>
    </recommendedName>
</protein>
<sequence length="768" mass="88342">MSLAPRKRRTEREASPSGLPQTVRTYSGLEEEEKRRSPRPSPPDSSIRNEYFLSWIVGTTLTIIAFIIRFWRIGHPTQVVFDEVHFGSFASHYIRREYYFDVHPPLAKMLNGLAAWFVGFNGDFGFEQIGDDYISNNVPYVGMRSFCAIMGSITVPVVFGIMRESGYPVGIALLSAALIAFDNGHITQTRLILLDAALVLFMSLSLFSYVKFHQYRYQEFTKWWWFWLLSTGSWLACTLGCKMVGLFTFASVGAAVLWDLWNILDIKRGHSMAYIWKHFFYRAVGLIIVPFILYLSFFWVHFKVLKYSGPGDTFMSPAFQETLAGNELLLNAQEIRYFDTVTMKHKDTKQFLHSHADHYPLRYEDGRISSQGQQVTCYPHNDTNNHWQILPTKEIPESGRGRVVRHNDVIQLKHIVTDTLLLTHDVASPLMPTNQEFTTVAEDDESRRNDTMFKVVITDAHDGEPWRSLSGHFKLVHVPTKVVLWTHPTALPEWAYGQQEVNGNKNQQDRTTSWFVEDIIADGTGNDFKNRTTHVEPKQVKKVSFIKKFFELQILMLQHNAGLTSSHPYASTPIEWPFCLSGISFWTNSDTNQQIYMIGNLLGWWICAISLSVFVGIIAADMLARRRGLDPIEDGIRNRLYRNTGFFLGSWAFHYFPFYLMQRQRFLHHYLPAHLASALVAGSVINFILIEIVNYPISFPGLKTRLRPSIRAKLNKISWSVIFGLLAIIIGCWLWLAPLTYGSTLTGEQVNRRKLLSSWTLHFEAKRQ</sequence>
<comment type="catalytic activity">
    <reaction evidence="13 14">
        <text>a di-trans,poly-cis-dolichyl beta-D-mannosyl phosphate + L-seryl-[protein] = 3-O-(alpha-D-mannosyl)-L-seryl-[protein] + a di-trans,poly-cis-dolichyl phosphate + H(+)</text>
        <dbReference type="Rhea" id="RHEA:17377"/>
        <dbReference type="Rhea" id="RHEA-COMP:9863"/>
        <dbReference type="Rhea" id="RHEA-COMP:13546"/>
        <dbReference type="Rhea" id="RHEA-COMP:19498"/>
        <dbReference type="Rhea" id="RHEA-COMP:19501"/>
        <dbReference type="ChEBI" id="CHEBI:15378"/>
        <dbReference type="ChEBI" id="CHEBI:29999"/>
        <dbReference type="ChEBI" id="CHEBI:57683"/>
        <dbReference type="ChEBI" id="CHEBI:58211"/>
        <dbReference type="ChEBI" id="CHEBI:137321"/>
        <dbReference type="EC" id="2.4.1.109"/>
    </reaction>
</comment>
<keyword evidence="10 14" id="KW-0472">Membrane</keyword>
<evidence type="ECO:0000256" key="1">
    <source>
        <dbReference type="ARBA" id="ARBA00004477"/>
    </source>
</evidence>
<evidence type="ECO:0000256" key="2">
    <source>
        <dbReference type="ARBA" id="ARBA00004922"/>
    </source>
</evidence>
<evidence type="ECO:0000256" key="8">
    <source>
        <dbReference type="ARBA" id="ARBA00022824"/>
    </source>
</evidence>
<dbReference type="InterPro" id="IPR032421">
    <property type="entry name" value="PMT_4TMC"/>
</dbReference>
<dbReference type="InterPro" id="IPR003342">
    <property type="entry name" value="ArnT-like_N"/>
</dbReference>
<dbReference type="EMBL" id="CP144099">
    <property type="protein sequence ID" value="WWC87133.1"/>
    <property type="molecule type" value="Genomic_DNA"/>
</dbReference>
<evidence type="ECO:0000256" key="10">
    <source>
        <dbReference type="ARBA" id="ARBA00023136"/>
    </source>
</evidence>
<comment type="pathway">
    <text evidence="2 14">Protein modification; protein glycosylation.</text>
</comment>
<dbReference type="Pfam" id="PF02366">
    <property type="entry name" value="PMT"/>
    <property type="match status" value="1"/>
</dbReference>
<dbReference type="PANTHER" id="PTHR10050">
    <property type="entry name" value="DOLICHYL-PHOSPHATE-MANNOSE--PROTEIN MANNOSYLTRANSFERASE"/>
    <property type="match status" value="1"/>
</dbReference>
<feature type="transmembrane region" description="Helical" evidence="14">
    <location>
        <begin position="602"/>
        <end position="624"/>
    </location>
</feature>
<keyword evidence="9 14" id="KW-1133">Transmembrane helix</keyword>
<dbReference type="EC" id="2.4.1.109" evidence="14"/>
<accession>A0AAX4JRN6</accession>
<keyword evidence="4 14" id="KW-0328">Glycosyltransferase</keyword>
<evidence type="ECO:0000256" key="4">
    <source>
        <dbReference type="ARBA" id="ARBA00022676"/>
    </source>
</evidence>
<dbReference type="Gene3D" id="2.80.10.50">
    <property type="match status" value="1"/>
</dbReference>
<evidence type="ECO:0000256" key="5">
    <source>
        <dbReference type="ARBA" id="ARBA00022679"/>
    </source>
</evidence>
<feature type="domain" description="MIR" evidence="16">
    <location>
        <begin position="401"/>
        <end position="458"/>
    </location>
</feature>
<dbReference type="SUPFAM" id="SSF82109">
    <property type="entry name" value="MIR domain"/>
    <property type="match status" value="1"/>
</dbReference>
<evidence type="ECO:0000256" key="3">
    <source>
        <dbReference type="ARBA" id="ARBA00007222"/>
    </source>
</evidence>
<evidence type="ECO:0000256" key="13">
    <source>
        <dbReference type="ARBA" id="ARBA00045102"/>
    </source>
</evidence>
<comment type="function">
    <text evidence="14">Transfers mannose from Dol-P-mannose to Ser or Thr residues on proteins.</text>
</comment>
<dbReference type="SMART" id="SM00472">
    <property type="entry name" value="MIR"/>
    <property type="match status" value="3"/>
</dbReference>
<dbReference type="AlphaFoldDB" id="A0AAX4JRN6"/>
<keyword evidence="7" id="KW-0677">Repeat</keyword>
<evidence type="ECO:0000313" key="18">
    <source>
        <dbReference type="Proteomes" id="UP001355207"/>
    </source>
</evidence>
<evidence type="ECO:0000256" key="9">
    <source>
        <dbReference type="ARBA" id="ARBA00022989"/>
    </source>
</evidence>
<dbReference type="GO" id="GO:0004169">
    <property type="term" value="F:dolichyl-phosphate-mannose-protein mannosyltransferase activity"/>
    <property type="evidence" value="ECO:0007669"/>
    <property type="project" value="UniProtKB-UniRule"/>
</dbReference>
<evidence type="ECO:0000256" key="15">
    <source>
        <dbReference type="SAM" id="MobiDB-lite"/>
    </source>
</evidence>
<feature type="transmembrane region" description="Helical" evidence="14">
    <location>
        <begin position="232"/>
        <end position="258"/>
    </location>
</feature>
<evidence type="ECO:0000256" key="6">
    <source>
        <dbReference type="ARBA" id="ARBA00022692"/>
    </source>
</evidence>
<organism evidence="17 18">
    <name type="scientific">Kwoniella dendrophila CBS 6074</name>
    <dbReference type="NCBI Taxonomy" id="1295534"/>
    <lineage>
        <taxon>Eukaryota</taxon>
        <taxon>Fungi</taxon>
        <taxon>Dikarya</taxon>
        <taxon>Basidiomycota</taxon>
        <taxon>Agaricomycotina</taxon>
        <taxon>Tremellomycetes</taxon>
        <taxon>Tremellales</taxon>
        <taxon>Cryptococcaceae</taxon>
        <taxon>Kwoniella</taxon>
    </lineage>
</organism>